<dbReference type="AlphaFoldDB" id="A0A1B0ASG5"/>
<dbReference type="EMBL" id="JXJN01002758">
    <property type="status" value="NOT_ANNOTATED_CDS"/>
    <property type="molecule type" value="Genomic_DNA"/>
</dbReference>
<dbReference type="VEuPathDB" id="VectorBase:GPPI006919"/>
<dbReference type="EnsemblMetazoa" id="GPPI006919-RA">
    <property type="protein sequence ID" value="GPPI006919-PA"/>
    <property type="gene ID" value="GPPI006919"/>
</dbReference>
<dbReference type="Proteomes" id="UP000092460">
    <property type="component" value="Unassembled WGS sequence"/>
</dbReference>
<protein>
    <submittedName>
        <fullName evidence="1">Uncharacterized protein</fullName>
    </submittedName>
</protein>
<evidence type="ECO:0000313" key="2">
    <source>
        <dbReference type="Proteomes" id="UP000092460"/>
    </source>
</evidence>
<name>A0A1B0ASG5_9MUSC</name>
<sequence>MTRCLNVKRVVECVNEDAKHLCIYVLPRHEEDINFLQTLKSISDHCSLNN</sequence>
<reference evidence="1" key="2">
    <citation type="submission" date="2020-05" db="UniProtKB">
        <authorList>
            <consortium name="EnsemblMetazoa"/>
        </authorList>
    </citation>
    <scope>IDENTIFICATION</scope>
    <source>
        <strain evidence="1">IAEA</strain>
    </source>
</reference>
<organism evidence="1 2">
    <name type="scientific">Glossina palpalis gambiensis</name>
    <dbReference type="NCBI Taxonomy" id="67801"/>
    <lineage>
        <taxon>Eukaryota</taxon>
        <taxon>Metazoa</taxon>
        <taxon>Ecdysozoa</taxon>
        <taxon>Arthropoda</taxon>
        <taxon>Hexapoda</taxon>
        <taxon>Insecta</taxon>
        <taxon>Pterygota</taxon>
        <taxon>Neoptera</taxon>
        <taxon>Endopterygota</taxon>
        <taxon>Diptera</taxon>
        <taxon>Brachycera</taxon>
        <taxon>Muscomorpha</taxon>
        <taxon>Hippoboscoidea</taxon>
        <taxon>Glossinidae</taxon>
        <taxon>Glossina</taxon>
    </lineage>
</organism>
<accession>A0A1B0ASG5</accession>
<reference evidence="2" key="1">
    <citation type="submission" date="2015-01" db="EMBL/GenBank/DDBJ databases">
        <authorList>
            <person name="Aksoy S."/>
            <person name="Warren W."/>
            <person name="Wilson R.K."/>
        </authorList>
    </citation>
    <scope>NUCLEOTIDE SEQUENCE [LARGE SCALE GENOMIC DNA]</scope>
    <source>
        <strain evidence="2">IAEA</strain>
    </source>
</reference>
<keyword evidence="2" id="KW-1185">Reference proteome</keyword>
<proteinExistence type="predicted"/>
<evidence type="ECO:0000313" key="1">
    <source>
        <dbReference type="EnsemblMetazoa" id="GPPI006919-PA"/>
    </source>
</evidence>